<comment type="caution">
    <text evidence="3">The sequence shown here is derived from an EMBL/GenBank/DDBJ whole genome shotgun (WGS) entry which is preliminary data.</text>
</comment>
<keyword evidence="4" id="KW-1185">Reference proteome</keyword>
<feature type="signal peptide" evidence="2">
    <location>
        <begin position="1"/>
        <end position="18"/>
    </location>
</feature>
<evidence type="ECO:0008006" key="5">
    <source>
        <dbReference type="Google" id="ProtNLM"/>
    </source>
</evidence>
<dbReference type="Proteomes" id="UP000054844">
    <property type="component" value="Unassembled WGS sequence"/>
</dbReference>
<evidence type="ECO:0000313" key="3">
    <source>
        <dbReference type="EMBL" id="ONH83434.1"/>
    </source>
</evidence>
<gene>
    <name evidence="3" type="ORF">APZ41_009310</name>
</gene>
<dbReference type="STRING" id="207340.APZ41_009310"/>
<dbReference type="AlphaFoldDB" id="A0A1S8D6P8"/>
<evidence type="ECO:0000313" key="4">
    <source>
        <dbReference type="Proteomes" id="UP000054844"/>
    </source>
</evidence>
<evidence type="ECO:0000256" key="2">
    <source>
        <dbReference type="SAM" id="SignalP"/>
    </source>
</evidence>
<keyword evidence="2" id="KW-0732">Signal</keyword>
<reference evidence="3" key="1">
    <citation type="submission" date="2016-12" db="EMBL/GenBank/DDBJ databases">
        <title>Draft genome sequence of Roseomonas mucosa strain AU37, isolated from a peripheral intravenous catheter.</title>
        <authorList>
            <person name="Choudhury M.A."/>
            <person name="Sidjabat H.E."/>
            <person name="Wailan A.M."/>
            <person name="Zhang L."/>
            <person name="Marsh N.M."/>
            <person name="Rickard C.M."/>
            <person name="Davies M."/>
            <person name="Mcmillan D.J."/>
        </authorList>
    </citation>
    <scope>NUCLEOTIDE SEQUENCE [LARGE SCALE GENOMIC DNA]</scope>
    <source>
        <strain evidence="3">AU37</strain>
    </source>
</reference>
<feature type="chain" id="PRO_5010573058" description="Secreted protein" evidence="2">
    <location>
        <begin position="19"/>
        <end position="103"/>
    </location>
</feature>
<feature type="region of interest" description="Disordered" evidence="1">
    <location>
        <begin position="18"/>
        <end position="80"/>
    </location>
</feature>
<protein>
    <recommendedName>
        <fullName evidence="5">Secreted protein</fullName>
    </recommendedName>
</protein>
<evidence type="ECO:0000256" key="1">
    <source>
        <dbReference type="SAM" id="MobiDB-lite"/>
    </source>
</evidence>
<dbReference type="EMBL" id="LLWF02000024">
    <property type="protein sequence ID" value="ONH83434.1"/>
    <property type="molecule type" value="Genomic_DNA"/>
</dbReference>
<organism evidence="3 4">
    <name type="scientific">Roseomonas mucosa</name>
    <dbReference type="NCBI Taxonomy" id="207340"/>
    <lineage>
        <taxon>Bacteria</taxon>
        <taxon>Pseudomonadati</taxon>
        <taxon>Pseudomonadota</taxon>
        <taxon>Alphaproteobacteria</taxon>
        <taxon>Acetobacterales</taxon>
        <taxon>Roseomonadaceae</taxon>
        <taxon>Roseomonas</taxon>
    </lineage>
</organism>
<accession>A0A1S8D6P8</accession>
<name>A0A1S8D6P8_9PROT</name>
<proteinExistence type="predicted"/>
<sequence length="103" mass="10708">MRVAMAGFFLMMSGAAMATPAGSSDAPIPPQPAMSCDSGLGARGTAFGLPQEVAARRTPKSPASSPLRPLPPIEDDEPEATLRPAFHLCAVGQEGPRKVIHRT</sequence>